<evidence type="ECO:0000313" key="1">
    <source>
        <dbReference type="EMBL" id="OMP13535.1"/>
    </source>
</evidence>
<comment type="caution">
    <text evidence="1">The sequence shown here is derived from an EMBL/GenBank/DDBJ whole genome shotgun (WGS) entry which is preliminary data.</text>
</comment>
<dbReference type="AlphaFoldDB" id="A0A1R3L2G7"/>
<dbReference type="Proteomes" id="UP000187203">
    <property type="component" value="Unassembled WGS sequence"/>
</dbReference>
<sequence length="292" mass="32151">MRDRVGLRDCGFIGVQVALAIIAEELNLRGVLITTGFRYLCDLWQFGPFFNFANRAGTAARRVFVFVGGIDVAKSDSILRNRVDFRDNVINTRPVAVHVNDIADRNIVRGADGDHRVLSIRRAGESNGRAVARRQINMSAVRQCKAHNGFSFRNKIIGVKPVRYGMSERESAGNVCPIIQADRNGVGHRCRDAAEYARRAANPAGKVFACNFLPLGEQFRHSARQGNDGGTAGAGWRHDINLVHARISPAAQAEIDCSRRNGHIVNGQVHLVSRRCKRHVLPCNRNALGIGP</sequence>
<proteinExistence type="predicted"/>
<organism evidence="1 2">
    <name type="scientific">Corchorus olitorius</name>
    <dbReference type="NCBI Taxonomy" id="93759"/>
    <lineage>
        <taxon>Eukaryota</taxon>
        <taxon>Viridiplantae</taxon>
        <taxon>Streptophyta</taxon>
        <taxon>Embryophyta</taxon>
        <taxon>Tracheophyta</taxon>
        <taxon>Spermatophyta</taxon>
        <taxon>Magnoliopsida</taxon>
        <taxon>eudicotyledons</taxon>
        <taxon>Gunneridae</taxon>
        <taxon>Pentapetalae</taxon>
        <taxon>rosids</taxon>
        <taxon>malvids</taxon>
        <taxon>Malvales</taxon>
        <taxon>Malvaceae</taxon>
        <taxon>Grewioideae</taxon>
        <taxon>Apeibeae</taxon>
        <taxon>Corchorus</taxon>
    </lineage>
</organism>
<evidence type="ECO:0000313" key="2">
    <source>
        <dbReference type="Proteomes" id="UP000187203"/>
    </source>
</evidence>
<reference evidence="2" key="1">
    <citation type="submission" date="2013-09" db="EMBL/GenBank/DDBJ databases">
        <title>Corchorus olitorius genome sequencing.</title>
        <authorList>
            <person name="Alam M."/>
            <person name="Haque M.S."/>
            <person name="Islam M.S."/>
            <person name="Emdad E.M."/>
            <person name="Islam M.M."/>
            <person name="Ahmed B."/>
            <person name="Halim A."/>
            <person name="Hossen Q.M.M."/>
            <person name="Hossain M.Z."/>
            <person name="Ahmed R."/>
            <person name="Khan M.M."/>
            <person name="Islam R."/>
            <person name="Rashid M.M."/>
            <person name="Khan S.A."/>
            <person name="Rahman M.S."/>
            <person name="Alam M."/>
            <person name="Yahiya A.S."/>
            <person name="Khan M.S."/>
            <person name="Azam M.S."/>
            <person name="Haque T."/>
            <person name="Lashkar M.Z.H."/>
            <person name="Akhand A.I."/>
            <person name="Morshed G."/>
            <person name="Roy S."/>
            <person name="Uddin K.S."/>
            <person name="Rabeya T."/>
            <person name="Hossain A.S."/>
            <person name="Chowdhury A."/>
            <person name="Snigdha A.R."/>
            <person name="Mortoza M.S."/>
            <person name="Matin S.A."/>
            <person name="Hoque S.M.E."/>
            <person name="Islam M.K."/>
            <person name="Roy D.K."/>
            <person name="Haider R."/>
            <person name="Moosa M.M."/>
            <person name="Elias S.M."/>
            <person name="Hasan A.M."/>
            <person name="Jahan S."/>
            <person name="Shafiuddin M."/>
            <person name="Mahmood N."/>
            <person name="Shommy N.S."/>
        </authorList>
    </citation>
    <scope>NUCLEOTIDE SEQUENCE [LARGE SCALE GENOMIC DNA]</scope>
    <source>
        <strain evidence="2">cv. O-4</strain>
    </source>
</reference>
<feature type="non-terminal residue" evidence="1">
    <location>
        <position position="292"/>
    </location>
</feature>
<gene>
    <name evidence="1" type="ORF">COLO4_01471</name>
</gene>
<dbReference type="EMBL" id="AWUE01003991">
    <property type="protein sequence ID" value="OMP13535.1"/>
    <property type="molecule type" value="Genomic_DNA"/>
</dbReference>
<accession>A0A1R3L2G7</accession>
<protein>
    <submittedName>
        <fullName evidence="1">Uncharacterized protein</fullName>
    </submittedName>
</protein>
<name>A0A1R3L2G7_9ROSI</name>
<keyword evidence="2" id="KW-1185">Reference proteome</keyword>